<dbReference type="EMBL" id="JAVRIB010000007">
    <property type="protein sequence ID" value="MDT0634890.1"/>
    <property type="molecule type" value="Genomic_DNA"/>
</dbReference>
<reference evidence="1 2" key="1">
    <citation type="submission" date="2023-09" db="EMBL/GenBank/DDBJ databases">
        <authorList>
            <person name="Rey-Velasco X."/>
        </authorList>
    </citation>
    <scope>NUCLEOTIDE SEQUENCE [LARGE SCALE GENOMIC DNA]</scope>
    <source>
        <strain evidence="1 2">W335</strain>
    </source>
</reference>
<sequence>MESSFSWLDYSDRERRRVLDVVRSLSERDTRDELGVATVRDALADLLAPGVSTIQTRARYFLFIPWIYRQIEERIRKKSGHVDKAWVARKARNEEIDLIDHLRKAGNSDGVIGSWAGKSLQRLPSSVYWNGLREWRIRLCPWALDGYHHRLAVNGAPPRQSSEISDGALPNWHPGLPEAPDGFPEGATMTLRTEDAEYLRDRILQQHSGSLLGQLVLGDARAATVPEPWAALELGIELPPEVVTTLRHAREFSLAMNGAVLIYNLMLAQAPQTPRDEWIERYRSMLRDWANEIHLHAAALAGWDRTDFWRTVARARPQVPSRTQNFINTWLDWLLAARDPAALADDIDVRTLIENRERQLKKAQARLQNPRLLELWNGATGSGTARMNYRWDVMRTHLTDIHRGLRNMPESKVA</sequence>
<protein>
    <submittedName>
        <fullName evidence="1">DUF6361 family protein</fullName>
    </submittedName>
</protein>
<dbReference type="InterPro" id="IPR045941">
    <property type="entry name" value="DUF6361"/>
</dbReference>
<dbReference type="Proteomes" id="UP001251857">
    <property type="component" value="Unassembled WGS sequence"/>
</dbReference>
<gene>
    <name evidence="1" type="ORF">RM532_07945</name>
</gene>
<evidence type="ECO:0000313" key="2">
    <source>
        <dbReference type="Proteomes" id="UP001251857"/>
    </source>
</evidence>
<evidence type="ECO:0000313" key="1">
    <source>
        <dbReference type="EMBL" id="MDT0634890.1"/>
    </source>
</evidence>
<organism evidence="1 2">
    <name type="scientific">Spectribacter hydrogenoxidans</name>
    <dbReference type="NCBI Taxonomy" id="3075608"/>
    <lineage>
        <taxon>Bacteria</taxon>
        <taxon>Pseudomonadati</taxon>
        <taxon>Pseudomonadota</taxon>
        <taxon>Gammaproteobacteria</taxon>
        <taxon>Salinisphaerales</taxon>
        <taxon>Salinisphaeraceae</taxon>
        <taxon>Spectribacter</taxon>
    </lineage>
</organism>
<dbReference type="RefSeq" id="WP_311652712.1">
    <property type="nucleotide sequence ID" value="NZ_JAVRIB010000007.1"/>
</dbReference>
<dbReference type="Pfam" id="PF19888">
    <property type="entry name" value="DUF6361"/>
    <property type="match status" value="1"/>
</dbReference>
<comment type="caution">
    <text evidence="1">The sequence shown here is derived from an EMBL/GenBank/DDBJ whole genome shotgun (WGS) entry which is preliminary data.</text>
</comment>
<name>A0ABU3C007_9GAMM</name>
<accession>A0ABU3C007</accession>
<keyword evidence="2" id="KW-1185">Reference proteome</keyword>
<proteinExistence type="predicted"/>